<accession>A0A1H3GGA5</accession>
<dbReference type="InterPro" id="IPR000035">
    <property type="entry name" value="Alkylbase_DNA_glycsylse_CS"/>
</dbReference>
<evidence type="ECO:0000313" key="6">
    <source>
        <dbReference type="Proteomes" id="UP000199170"/>
    </source>
</evidence>
<dbReference type="Pfam" id="PF00730">
    <property type="entry name" value="HhH-GPD"/>
    <property type="match status" value="1"/>
</dbReference>
<keyword evidence="2" id="KW-0227">DNA damage</keyword>
<organism evidence="5 6">
    <name type="scientific">Halobellus clavatus</name>
    <dbReference type="NCBI Taxonomy" id="660517"/>
    <lineage>
        <taxon>Archaea</taxon>
        <taxon>Methanobacteriati</taxon>
        <taxon>Methanobacteriota</taxon>
        <taxon>Stenosarchaea group</taxon>
        <taxon>Halobacteria</taxon>
        <taxon>Halobacteriales</taxon>
        <taxon>Haloferacaceae</taxon>
        <taxon>Halobellus</taxon>
    </lineage>
</organism>
<gene>
    <name evidence="5" type="ORF">SAMN04487946_105111</name>
</gene>
<dbReference type="GO" id="GO:0032131">
    <property type="term" value="F:alkylated DNA binding"/>
    <property type="evidence" value="ECO:0007669"/>
    <property type="project" value="TreeGrafter"/>
</dbReference>
<dbReference type="SUPFAM" id="SSF48150">
    <property type="entry name" value="DNA-glycosylase"/>
    <property type="match status" value="1"/>
</dbReference>
<evidence type="ECO:0000259" key="4">
    <source>
        <dbReference type="SMART" id="SM00478"/>
    </source>
</evidence>
<keyword evidence="6" id="KW-1185">Reference proteome</keyword>
<dbReference type="SMART" id="SM00478">
    <property type="entry name" value="ENDO3c"/>
    <property type="match status" value="1"/>
</dbReference>
<protein>
    <submittedName>
        <fullName evidence="5">DNA-3-methyladenine glycosylase II</fullName>
    </submittedName>
</protein>
<keyword evidence="3" id="KW-0234">DNA repair</keyword>
<dbReference type="Gene3D" id="1.10.1670.40">
    <property type="match status" value="1"/>
</dbReference>
<evidence type="ECO:0000256" key="3">
    <source>
        <dbReference type="ARBA" id="ARBA00023204"/>
    </source>
</evidence>
<dbReference type="InterPro" id="IPR003265">
    <property type="entry name" value="HhH-GPD_domain"/>
</dbReference>
<evidence type="ECO:0000313" key="5">
    <source>
        <dbReference type="EMBL" id="SDY01339.1"/>
    </source>
</evidence>
<dbReference type="EMBL" id="FNPB01000005">
    <property type="protein sequence ID" value="SDY01339.1"/>
    <property type="molecule type" value="Genomic_DNA"/>
</dbReference>
<name>A0A1H3GGA5_9EURY</name>
<evidence type="ECO:0000256" key="1">
    <source>
        <dbReference type="ARBA" id="ARBA00010817"/>
    </source>
</evidence>
<dbReference type="CDD" id="cd00056">
    <property type="entry name" value="ENDO3c"/>
    <property type="match status" value="1"/>
</dbReference>
<dbReference type="AlphaFoldDB" id="A0A1H3GGA5"/>
<proteinExistence type="inferred from homology"/>
<dbReference type="InterPro" id="IPR011257">
    <property type="entry name" value="DNA_glycosylase"/>
</dbReference>
<dbReference type="OrthoDB" id="8200at2157"/>
<dbReference type="InterPro" id="IPR051912">
    <property type="entry name" value="Alkylbase_DNA_Glycosylase/TA"/>
</dbReference>
<dbReference type="PANTHER" id="PTHR43003">
    <property type="entry name" value="DNA-3-METHYLADENINE GLYCOSYLASE"/>
    <property type="match status" value="1"/>
</dbReference>
<dbReference type="RefSeq" id="WP_089766939.1">
    <property type="nucleotide sequence ID" value="NZ_FNPB01000005.1"/>
</dbReference>
<dbReference type="STRING" id="660517.SAMN04487946_105111"/>
<dbReference type="Proteomes" id="UP000199170">
    <property type="component" value="Unassembled WGS sequence"/>
</dbReference>
<dbReference type="GO" id="GO:0032993">
    <property type="term" value="C:protein-DNA complex"/>
    <property type="evidence" value="ECO:0007669"/>
    <property type="project" value="TreeGrafter"/>
</dbReference>
<dbReference type="GO" id="GO:0006285">
    <property type="term" value="P:base-excision repair, AP site formation"/>
    <property type="evidence" value="ECO:0007669"/>
    <property type="project" value="TreeGrafter"/>
</dbReference>
<dbReference type="GO" id="GO:0006307">
    <property type="term" value="P:DNA alkylation repair"/>
    <property type="evidence" value="ECO:0007669"/>
    <property type="project" value="TreeGrafter"/>
</dbReference>
<reference evidence="6" key="1">
    <citation type="submission" date="2016-10" db="EMBL/GenBank/DDBJ databases">
        <authorList>
            <person name="Varghese N."/>
            <person name="Submissions S."/>
        </authorList>
    </citation>
    <scope>NUCLEOTIDE SEQUENCE [LARGE SCALE GENOMIC DNA]</scope>
    <source>
        <strain evidence="6">CGMCC 1.10118</strain>
    </source>
</reference>
<dbReference type="PANTHER" id="PTHR43003:SF5">
    <property type="entry name" value="DNA-3-METHYLADENINE GLYCOSYLASE"/>
    <property type="match status" value="1"/>
</dbReference>
<dbReference type="PROSITE" id="PS00516">
    <property type="entry name" value="ALKYLBASE_DNA_GLYCOS"/>
    <property type="match status" value="1"/>
</dbReference>
<dbReference type="Gene3D" id="1.10.340.30">
    <property type="entry name" value="Hypothetical protein, domain 2"/>
    <property type="match status" value="1"/>
</dbReference>
<dbReference type="GO" id="GO:0043916">
    <property type="term" value="F:DNA-7-methylguanine glycosylase activity"/>
    <property type="evidence" value="ECO:0007669"/>
    <property type="project" value="TreeGrafter"/>
</dbReference>
<sequence>MDPVRTDPKLGPLVEEHGELPIGAADDEFARFVVAIVNQQLSTESAAAIRERLFDRVDVTPEEILATEESTLRDVGLSRQKIDYVRNVAEAFRERDLSREGLAGVADEEVIATLTEIRGVGTWTAKMYLIFVLGRPDVFPVEDLGIRAGMATLYGFENDDREGMIGHAERWRPYRSYASRYLWHAVD</sequence>
<dbReference type="GO" id="GO:0008725">
    <property type="term" value="F:DNA-3-methyladenine glycosylase activity"/>
    <property type="evidence" value="ECO:0007669"/>
    <property type="project" value="TreeGrafter"/>
</dbReference>
<dbReference type="FunFam" id="1.10.340.30:FF:000004">
    <property type="entry name" value="DNA-3-methyladenine glycosylase II"/>
    <property type="match status" value="1"/>
</dbReference>
<feature type="domain" description="HhH-GPD" evidence="4">
    <location>
        <begin position="37"/>
        <end position="187"/>
    </location>
</feature>
<evidence type="ECO:0000256" key="2">
    <source>
        <dbReference type="ARBA" id="ARBA00022763"/>
    </source>
</evidence>
<comment type="similarity">
    <text evidence="1">Belongs to the alkylbase DNA glycosidase AlkA family.</text>
</comment>